<feature type="compositionally biased region" description="Low complexity" evidence="5">
    <location>
        <begin position="844"/>
        <end position="867"/>
    </location>
</feature>
<reference evidence="7" key="1">
    <citation type="submission" date="2025-08" db="UniProtKB">
        <authorList>
            <consortium name="Ensembl"/>
        </authorList>
    </citation>
    <scope>IDENTIFICATION</scope>
</reference>
<feature type="compositionally biased region" description="Polar residues" evidence="5">
    <location>
        <begin position="416"/>
        <end position="435"/>
    </location>
</feature>
<feature type="region of interest" description="Disordered" evidence="5">
    <location>
        <begin position="1057"/>
        <end position="1103"/>
    </location>
</feature>
<dbReference type="Pfam" id="PF18876">
    <property type="entry name" value="AFF4_CHD"/>
    <property type="match status" value="1"/>
</dbReference>
<dbReference type="GO" id="GO:0032783">
    <property type="term" value="C:super elongation complex"/>
    <property type="evidence" value="ECO:0007669"/>
    <property type="project" value="TreeGrafter"/>
</dbReference>
<feature type="compositionally biased region" description="Low complexity" evidence="5">
    <location>
        <begin position="256"/>
        <end position="269"/>
    </location>
</feature>
<feature type="compositionally biased region" description="Low complexity" evidence="5">
    <location>
        <begin position="143"/>
        <end position="163"/>
    </location>
</feature>
<feature type="compositionally biased region" description="Low complexity" evidence="5">
    <location>
        <begin position="196"/>
        <end position="210"/>
    </location>
</feature>
<comment type="subcellular location">
    <subcellularLocation>
        <location evidence="1">Nucleus</location>
    </subcellularLocation>
</comment>
<dbReference type="GO" id="GO:0010468">
    <property type="term" value="P:regulation of gene expression"/>
    <property type="evidence" value="ECO:0007669"/>
    <property type="project" value="InterPro"/>
</dbReference>
<evidence type="ECO:0000313" key="7">
    <source>
        <dbReference type="Ensembl" id="ENSLLEP00000042136.1"/>
    </source>
</evidence>
<feature type="compositionally biased region" description="Low complexity" evidence="5">
    <location>
        <begin position="529"/>
        <end position="552"/>
    </location>
</feature>
<evidence type="ECO:0000256" key="1">
    <source>
        <dbReference type="ARBA" id="ARBA00004123"/>
    </source>
</evidence>
<evidence type="ECO:0000256" key="3">
    <source>
        <dbReference type="ARBA" id="ARBA00022553"/>
    </source>
</evidence>
<feature type="compositionally biased region" description="Basic and acidic residues" evidence="5">
    <location>
        <begin position="214"/>
        <end position="233"/>
    </location>
</feature>
<keyword evidence="3" id="KW-0597">Phosphoprotein</keyword>
<feature type="compositionally biased region" description="Low complexity" evidence="5">
    <location>
        <begin position="1064"/>
        <end position="1103"/>
    </location>
</feature>
<feature type="region of interest" description="Disordered" evidence="5">
    <location>
        <begin position="93"/>
        <end position="305"/>
    </location>
</feature>
<dbReference type="PANTHER" id="PTHR10528">
    <property type="entry name" value="AF4/FMR2 FAMILY MEMBER"/>
    <property type="match status" value="1"/>
</dbReference>
<evidence type="ECO:0000256" key="5">
    <source>
        <dbReference type="SAM" id="MobiDB-lite"/>
    </source>
</evidence>
<accession>A0A8C5QW75</accession>
<reference evidence="7" key="2">
    <citation type="submission" date="2025-09" db="UniProtKB">
        <authorList>
            <consortium name="Ensembl"/>
        </authorList>
    </citation>
    <scope>IDENTIFICATION</scope>
</reference>
<dbReference type="AlphaFoldDB" id="A0A8C5QW75"/>
<feature type="region of interest" description="Disordered" evidence="5">
    <location>
        <begin position="15"/>
        <end position="34"/>
    </location>
</feature>
<dbReference type="Pfam" id="PF05110">
    <property type="entry name" value="AF-4"/>
    <property type="match status" value="1"/>
</dbReference>
<dbReference type="GeneTree" id="ENSGT00950000182974"/>
<name>A0A8C5QW75_9ANUR</name>
<feature type="region of interest" description="Disordered" evidence="5">
    <location>
        <begin position="345"/>
        <end position="897"/>
    </location>
</feature>
<feature type="compositionally biased region" description="Basic residues" evidence="5">
    <location>
        <begin position="611"/>
        <end position="624"/>
    </location>
</feature>
<evidence type="ECO:0000313" key="8">
    <source>
        <dbReference type="Proteomes" id="UP000694569"/>
    </source>
</evidence>
<dbReference type="Ensembl" id="ENSLLET00000043819.1">
    <property type="protein sequence ID" value="ENSLLEP00000042136.1"/>
    <property type="gene ID" value="ENSLLEG00000026639.1"/>
</dbReference>
<evidence type="ECO:0000256" key="4">
    <source>
        <dbReference type="ARBA" id="ARBA00023242"/>
    </source>
</evidence>
<feature type="compositionally biased region" description="Pro residues" evidence="5">
    <location>
        <begin position="104"/>
        <end position="114"/>
    </location>
</feature>
<keyword evidence="8" id="KW-1185">Reference proteome</keyword>
<dbReference type="Gene3D" id="6.10.250.2670">
    <property type="match status" value="1"/>
</dbReference>
<feature type="compositionally biased region" description="Polar residues" evidence="5">
    <location>
        <begin position="291"/>
        <end position="304"/>
    </location>
</feature>
<dbReference type="InterPro" id="IPR007797">
    <property type="entry name" value="AF4/FMR2"/>
</dbReference>
<dbReference type="PANTHER" id="PTHR10528:SF15">
    <property type="entry name" value="AF4_FMR2 FAMILY MEMBER 4"/>
    <property type="match status" value="1"/>
</dbReference>
<feature type="compositionally biased region" description="Polar residues" evidence="5">
    <location>
        <begin position="241"/>
        <end position="255"/>
    </location>
</feature>
<feature type="compositionally biased region" description="Low complexity" evidence="5">
    <location>
        <begin position="15"/>
        <end position="24"/>
    </location>
</feature>
<protein>
    <submittedName>
        <fullName evidence="7">ALF transcription elongation factor 4</fullName>
    </submittedName>
</protein>
<sequence length="1185" mass="129921">MSRMLESILRRRDLAAAAATPTTTSNMNREDRNVLRMKERERRNQEVQQVEEAFPSNSPLFAEPYKVTCKEDKLSSRIQSMLGDYDEMKEMISDRPVIVGIPKPTVPPPPPPDKSGPGFFGDQRHSSSSHQSNKWTPVGPAPSTSSQSQKRTSSSSQGGHSRSSGGGGGSSQRHDRESHSSSSRKKGHSSDHSKSRSISPSKQSSLSSSHSRPHGNDHHNKEGQRSRSPRDTEAPWDSPSRAPSFSSGQHSNQAFPPSLMSKSSSMLQKPTAYVRPMDGLESLEPKLSAEHYSSQAQGSSMSEIKQTTKVQLTKLKIPSQPLDASASGDVSCVDEILKEMTHSWPSPLTAIHTPCKTEPTKFPFPTKDSQHTTEQKRFSQSSKATNGHPPKSMLKEDLKLSSSEDSDADQECDKTVPTNTPGSNSEPSQHNSEAAENSRDDSSSHSGSESSSGSDSESESSSSDSEANEPSRIASPEPDPTPSNKWQLDNWLNKVNPHKVSPASSVESNIASSQGYKKESQEQRAGYTESSGPKESSSSTSAKDAKTSQKSSETSRGKQKSPAQSESTTQRRTIGKKQPKKSDKAATEAPRGGLKIECVTTTETTTNLPPNRHKAATKGSRKPNIKKETKSSPRQAAEKKKHKPISKPSQKSREFVETDTSSSDSDENDSLPPSSQTPKYPESNRTPPVKPSVEEDDNFFRPPPLFSPMEEKELLSPLSEPEDRSPLIVKIDLSLLFRVPGRPNKEAEQPKAEKSAPEKNPKEPQKPSEKSSSKGKRKHKSGDDLKGNDAKKIKVEEKPTSHKVPSKESSKSNQVKEKDHLPSPAPAATQKDGKTEHGRKRTISQSSSQKSGSSGSTKESGTKSSTSAKQRKTEGKTASSSTKEPKVKEELKEKPLSNSSVAAFVPSADIKSKRGKLTFEERSRPADYYLQEAKKLKHSADALVRKGSKSFKKKSDRFEKAVFYLDAVVSFIECGYALEKSIQESKSPFPMYSETVELIKYTMKLKSSAAPDATPADKRLAVLCLRCQSLLYLRLFKLKKESALKYSKTLTEHLKNSYSNSQAPSPGMGSKSVSMPSPVSPKLSPGNSNSYPSNLTSSSGGSSSVTIPQRIHQMAASYVQVTSNFLYATEIWDQADQLCREQSEFFTELDKLMGPLIFSSSTMTELVRYTRQGLQWLRQDAKLKH</sequence>
<feature type="compositionally biased region" description="Polar residues" evidence="5">
    <location>
        <begin position="502"/>
        <end position="515"/>
    </location>
</feature>
<feature type="compositionally biased region" description="Basic and acidic residues" evidence="5">
    <location>
        <begin position="368"/>
        <end position="377"/>
    </location>
</feature>
<feature type="compositionally biased region" description="Low complexity" evidence="5">
    <location>
        <begin position="444"/>
        <end position="465"/>
    </location>
</feature>
<evidence type="ECO:0000259" key="6">
    <source>
        <dbReference type="Pfam" id="PF18876"/>
    </source>
</evidence>
<dbReference type="Proteomes" id="UP000694569">
    <property type="component" value="Unplaced"/>
</dbReference>
<dbReference type="InterPro" id="IPR043640">
    <property type="entry name" value="AF4/FMR2_CHD"/>
</dbReference>
<feature type="compositionally biased region" description="Basic and acidic residues" evidence="5">
    <location>
        <begin position="781"/>
        <end position="821"/>
    </location>
</feature>
<organism evidence="7 8">
    <name type="scientific">Leptobrachium leishanense</name>
    <name type="common">Leishan spiny toad</name>
    <dbReference type="NCBI Taxonomy" id="445787"/>
    <lineage>
        <taxon>Eukaryota</taxon>
        <taxon>Metazoa</taxon>
        <taxon>Chordata</taxon>
        <taxon>Craniata</taxon>
        <taxon>Vertebrata</taxon>
        <taxon>Euteleostomi</taxon>
        <taxon>Amphibia</taxon>
        <taxon>Batrachia</taxon>
        <taxon>Anura</taxon>
        <taxon>Pelobatoidea</taxon>
        <taxon>Megophryidae</taxon>
        <taxon>Leptobrachium</taxon>
    </lineage>
</organism>
<keyword evidence="4" id="KW-0539">Nucleus</keyword>
<feature type="compositionally biased region" description="Polar residues" evidence="5">
    <location>
        <begin position="126"/>
        <end position="135"/>
    </location>
</feature>
<evidence type="ECO:0000256" key="2">
    <source>
        <dbReference type="ARBA" id="ARBA00007354"/>
    </source>
</evidence>
<comment type="similarity">
    <text evidence="2">Belongs to the AF4 family.</text>
</comment>
<feature type="compositionally biased region" description="Basic and acidic residues" evidence="5">
    <location>
        <begin position="883"/>
        <end position="895"/>
    </location>
</feature>
<feature type="domain" description="AF4/FMR2 C-terminal homology" evidence="6">
    <location>
        <begin position="910"/>
        <end position="1183"/>
    </location>
</feature>
<feature type="compositionally biased region" description="Basic and acidic residues" evidence="5">
    <location>
        <begin position="743"/>
        <end position="772"/>
    </location>
</feature>
<dbReference type="OrthoDB" id="6382204at2759"/>
<proteinExistence type="inferred from homology"/>
<feature type="compositionally biased region" description="Polar residues" evidence="5">
    <location>
        <begin position="561"/>
        <end position="572"/>
    </location>
</feature>
<gene>
    <name evidence="7" type="primary">AFF4</name>
</gene>